<accession>A0A0E9WVI6</accession>
<dbReference type="AlphaFoldDB" id="A0A0E9WVI6"/>
<organism evidence="1">
    <name type="scientific">Anguilla anguilla</name>
    <name type="common">European freshwater eel</name>
    <name type="synonym">Muraena anguilla</name>
    <dbReference type="NCBI Taxonomy" id="7936"/>
    <lineage>
        <taxon>Eukaryota</taxon>
        <taxon>Metazoa</taxon>
        <taxon>Chordata</taxon>
        <taxon>Craniata</taxon>
        <taxon>Vertebrata</taxon>
        <taxon>Euteleostomi</taxon>
        <taxon>Actinopterygii</taxon>
        <taxon>Neopterygii</taxon>
        <taxon>Teleostei</taxon>
        <taxon>Anguilliformes</taxon>
        <taxon>Anguillidae</taxon>
        <taxon>Anguilla</taxon>
    </lineage>
</organism>
<reference evidence="1" key="2">
    <citation type="journal article" date="2015" name="Fish Shellfish Immunol.">
        <title>Early steps in the European eel (Anguilla anguilla)-Vibrio vulnificus interaction in the gills: Role of the RtxA13 toxin.</title>
        <authorList>
            <person name="Callol A."/>
            <person name="Pajuelo D."/>
            <person name="Ebbesson L."/>
            <person name="Teles M."/>
            <person name="MacKenzie S."/>
            <person name="Amaro C."/>
        </authorList>
    </citation>
    <scope>NUCLEOTIDE SEQUENCE</scope>
</reference>
<name>A0A0E9WVI6_ANGAN</name>
<proteinExistence type="predicted"/>
<reference evidence="1" key="1">
    <citation type="submission" date="2014-11" db="EMBL/GenBank/DDBJ databases">
        <authorList>
            <person name="Amaro Gonzalez C."/>
        </authorList>
    </citation>
    <scope>NUCLEOTIDE SEQUENCE</scope>
</reference>
<evidence type="ECO:0000313" key="1">
    <source>
        <dbReference type="EMBL" id="JAH94409.1"/>
    </source>
</evidence>
<protein>
    <submittedName>
        <fullName evidence="1">Uncharacterized protein</fullName>
    </submittedName>
</protein>
<sequence length="63" mass="7603">MDFQCFGRNDKVMFIYTYINCPEARLKKTICKYDTQDDQKMTYLETGSVLNYNQQCSHKLKKY</sequence>
<dbReference type="EMBL" id="GBXM01014168">
    <property type="protein sequence ID" value="JAH94409.1"/>
    <property type="molecule type" value="Transcribed_RNA"/>
</dbReference>